<protein>
    <recommendedName>
        <fullName evidence="4">Fimbrillin family protein</fullName>
    </recommendedName>
</protein>
<dbReference type="EMBL" id="CP050831">
    <property type="protein sequence ID" value="QIU93596.1"/>
    <property type="molecule type" value="Genomic_DNA"/>
</dbReference>
<accession>A0A6H0KJI2</accession>
<dbReference type="PROSITE" id="PS51257">
    <property type="entry name" value="PROKAR_LIPOPROTEIN"/>
    <property type="match status" value="1"/>
</dbReference>
<dbReference type="AlphaFoldDB" id="A0A6H0KJI2"/>
<proteinExistence type="predicted"/>
<evidence type="ECO:0000256" key="1">
    <source>
        <dbReference type="SAM" id="MobiDB-lite"/>
    </source>
</evidence>
<gene>
    <name evidence="2" type="ORF">BacF7301_05280</name>
</gene>
<dbReference type="KEGG" id="bfc:BacF7301_05280"/>
<dbReference type="Gene3D" id="2.160.20.110">
    <property type="match status" value="1"/>
</dbReference>
<sequence length="611" mass="64832">MRNTYFIPCAVVLATALFIGGCSDDDDDVQDGNKQGITTTEAVIPEPLQWNTDNTIALYAKKADAEKTLFYTEESQVNQATFEAVKKAFPTPQEGDHIRAFYPAGKAKEKANVTGTLLPAPGTDPTDTQNMLTQKGNATTGHLSAFYYMYGVSTYTEGIIQPIEFQPQMSVLTFKIALPEALTPSVVEISTGGKDFIKSVNCNNYPADAANFKLITNESTNKVTLNLKDCETLQELEANLVIFPVDLSGKQFTVSVTDANDEVYTATLEGITFEKGKQHTFETTVAKDEEPEPEPDDDYTQTGEGTAESPWIITTAGQLRAISRDSRESDIAGFAGKYFRLEGDISLDGENWEPVGSNALPFAGILDGNNKTISGMKISTASAARGIGFFAHTQGAQIKNLTIAGNIDITATNAAQTGGLIGQGHSTELSGNIRSEVNITVKNTATGILKTGGIVGEWTNSSRISNGSLSYKGTIKVNNQGDAHTGGIIGGITTSSAMADAKCTVESGSTISTESQTGVVWMGGFLGNSAPSFLTDKLPDTSSQMLGILSAKANGAKDAIICYMVGWSQNAATTKGFSEVFKNNANYTLEGSTVTSASGKAYKNGEEVVVP</sequence>
<evidence type="ECO:0000313" key="2">
    <source>
        <dbReference type="EMBL" id="QIU93596.1"/>
    </source>
</evidence>
<dbReference type="RefSeq" id="WP_167960884.1">
    <property type="nucleotide sequence ID" value="NZ_CP050831.1"/>
</dbReference>
<evidence type="ECO:0000313" key="3">
    <source>
        <dbReference type="Proteomes" id="UP000501780"/>
    </source>
</evidence>
<keyword evidence="3" id="KW-1185">Reference proteome</keyword>
<evidence type="ECO:0008006" key="4">
    <source>
        <dbReference type="Google" id="ProtNLM"/>
    </source>
</evidence>
<reference evidence="2 3" key="1">
    <citation type="submission" date="2020-03" db="EMBL/GenBank/DDBJ databases">
        <title>Genomic analysis of Bacteroides faecium CBA7301.</title>
        <authorList>
            <person name="Kim J."/>
            <person name="Roh S.W."/>
        </authorList>
    </citation>
    <scope>NUCLEOTIDE SEQUENCE [LARGE SCALE GENOMIC DNA]</scope>
    <source>
        <strain evidence="2 3">CBA7301</strain>
    </source>
</reference>
<name>A0A6H0KJI2_9BACE</name>
<dbReference type="Gene3D" id="2.60.40.2630">
    <property type="match status" value="1"/>
</dbReference>
<dbReference type="Proteomes" id="UP000501780">
    <property type="component" value="Chromosome"/>
</dbReference>
<organism evidence="2 3">
    <name type="scientific">Bacteroides faecium</name>
    <dbReference type="NCBI Taxonomy" id="2715212"/>
    <lineage>
        <taxon>Bacteria</taxon>
        <taxon>Pseudomonadati</taxon>
        <taxon>Bacteroidota</taxon>
        <taxon>Bacteroidia</taxon>
        <taxon>Bacteroidales</taxon>
        <taxon>Bacteroidaceae</taxon>
        <taxon>Bacteroides</taxon>
    </lineage>
</organism>
<feature type="compositionally biased region" description="Acidic residues" evidence="1">
    <location>
        <begin position="289"/>
        <end position="299"/>
    </location>
</feature>
<feature type="region of interest" description="Disordered" evidence="1">
    <location>
        <begin position="283"/>
        <end position="308"/>
    </location>
</feature>